<name>A0ABQ2CC76_9MICC</name>
<accession>A0ABQ2CC76</accession>
<keyword evidence="2" id="KW-1185">Reference proteome</keyword>
<organism evidence="1 2">
    <name type="scientific">Pseudarthrobacter scleromae</name>
    <dbReference type="NCBI Taxonomy" id="158897"/>
    <lineage>
        <taxon>Bacteria</taxon>
        <taxon>Bacillati</taxon>
        <taxon>Actinomycetota</taxon>
        <taxon>Actinomycetes</taxon>
        <taxon>Micrococcales</taxon>
        <taxon>Micrococcaceae</taxon>
        <taxon>Pseudarthrobacter</taxon>
    </lineage>
</organism>
<protein>
    <submittedName>
        <fullName evidence="1">Uncharacterized protein</fullName>
    </submittedName>
</protein>
<dbReference type="Proteomes" id="UP000658754">
    <property type="component" value="Unassembled WGS sequence"/>
</dbReference>
<dbReference type="EMBL" id="BMKV01000001">
    <property type="protein sequence ID" value="GGI69863.1"/>
    <property type="molecule type" value="Genomic_DNA"/>
</dbReference>
<evidence type="ECO:0000313" key="2">
    <source>
        <dbReference type="Proteomes" id="UP000658754"/>
    </source>
</evidence>
<comment type="caution">
    <text evidence="1">The sequence shown here is derived from an EMBL/GenBank/DDBJ whole genome shotgun (WGS) entry which is preliminary data.</text>
</comment>
<sequence>MQAQHQRLGPFLQGAAFEGASHAVDEHHHMVRLTWRLRLFPPARGVGVAGVAKASTCALAHGYMIHPAGRGGKEIREPQTM</sequence>
<gene>
    <name evidence="1" type="ORF">GCM10007175_03200</name>
</gene>
<evidence type="ECO:0000313" key="1">
    <source>
        <dbReference type="EMBL" id="GGI69863.1"/>
    </source>
</evidence>
<proteinExistence type="predicted"/>
<reference evidence="2" key="1">
    <citation type="journal article" date="2019" name="Int. J. Syst. Evol. Microbiol.">
        <title>The Global Catalogue of Microorganisms (GCM) 10K type strain sequencing project: providing services to taxonomists for standard genome sequencing and annotation.</title>
        <authorList>
            <consortium name="The Broad Institute Genomics Platform"/>
            <consortium name="The Broad Institute Genome Sequencing Center for Infectious Disease"/>
            <person name="Wu L."/>
            <person name="Ma J."/>
        </authorList>
    </citation>
    <scope>NUCLEOTIDE SEQUENCE [LARGE SCALE GENOMIC DNA]</scope>
    <source>
        <strain evidence="2">CGMCC 1.3601</strain>
    </source>
</reference>